<evidence type="ECO:0008006" key="3">
    <source>
        <dbReference type="Google" id="ProtNLM"/>
    </source>
</evidence>
<dbReference type="SUPFAM" id="SSF50978">
    <property type="entry name" value="WD40 repeat-like"/>
    <property type="match status" value="1"/>
</dbReference>
<dbReference type="Gene3D" id="2.130.10.10">
    <property type="entry name" value="YVTN repeat-like/Quinoprotein amine dehydrogenase"/>
    <property type="match status" value="2"/>
</dbReference>
<dbReference type="AlphaFoldDB" id="A0A8H3II49"/>
<dbReference type="OrthoDB" id="1932312at2759"/>
<sequence length="483" mass="52638">MPAADSPAVLVARFLKANHYNDTLDAFIVEAGLPPDAGTTTKGDLTIEKVLEEKRIFDLSLNAERLGVEEIDQRWSPSAPCFPVIVKTMPTSANLLHVALESDHEEAKSQLLLATTADRRMTLLRTDAEFSLFRSYSHLQDSPILSVVSLSNKSLITLSSSMSGEIVLYDHKHDETLEKRRDHSKYVVEVAEYLADSGIHWVATAGWDGKILVYVLKSCRDSSHMCIGPPVAVIHLPTNPQAILFVKDPNDAAPVLLATRRDATLLLYYSLSSVSLSDPSMSSLVELELLGVQNLAPHSNAWIAFSPSSVALCPTDSSVLAVATSSVPHMKLIIVRMLLPASGTQASNSNLGLTQAAQARDNLALRNREDAAIRINVSTMAPQTPYSTPQVCWRPDGTGVWVNGDDGALRGIETRSGKIVHCLKGGHEAGSKIRSVQSALVHCNNREVEWVISGGFDKRLVIWKPEKDRATDGNQRTAEVAIR</sequence>
<keyword evidence="2" id="KW-1185">Reference proteome</keyword>
<evidence type="ECO:0000313" key="1">
    <source>
        <dbReference type="EMBL" id="CAF9921745.1"/>
    </source>
</evidence>
<name>A0A8H3II49_9LECA</name>
<dbReference type="InterPro" id="IPR015943">
    <property type="entry name" value="WD40/YVTN_repeat-like_dom_sf"/>
</dbReference>
<protein>
    <recommendedName>
        <fullName evidence="3">LisH domain-containing protein</fullName>
    </recommendedName>
</protein>
<dbReference type="Proteomes" id="UP000664521">
    <property type="component" value="Unassembled WGS sequence"/>
</dbReference>
<dbReference type="InterPro" id="IPR036322">
    <property type="entry name" value="WD40_repeat_dom_sf"/>
</dbReference>
<evidence type="ECO:0000313" key="2">
    <source>
        <dbReference type="Proteomes" id="UP000664521"/>
    </source>
</evidence>
<gene>
    <name evidence="1" type="ORF">HETSPECPRED_004611</name>
</gene>
<proteinExistence type="predicted"/>
<organism evidence="1 2">
    <name type="scientific">Heterodermia speciosa</name>
    <dbReference type="NCBI Taxonomy" id="116794"/>
    <lineage>
        <taxon>Eukaryota</taxon>
        <taxon>Fungi</taxon>
        <taxon>Dikarya</taxon>
        <taxon>Ascomycota</taxon>
        <taxon>Pezizomycotina</taxon>
        <taxon>Lecanoromycetes</taxon>
        <taxon>OSLEUM clade</taxon>
        <taxon>Lecanoromycetidae</taxon>
        <taxon>Caliciales</taxon>
        <taxon>Physciaceae</taxon>
        <taxon>Heterodermia</taxon>
    </lineage>
</organism>
<dbReference type="EMBL" id="CAJPDS010000029">
    <property type="protein sequence ID" value="CAF9921745.1"/>
    <property type="molecule type" value="Genomic_DNA"/>
</dbReference>
<reference evidence="1" key="1">
    <citation type="submission" date="2021-03" db="EMBL/GenBank/DDBJ databases">
        <authorList>
            <person name="Tagirdzhanova G."/>
        </authorList>
    </citation>
    <scope>NUCLEOTIDE SEQUENCE</scope>
</reference>
<accession>A0A8H3II49</accession>
<comment type="caution">
    <text evidence="1">The sequence shown here is derived from an EMBL/GenBank/DDBJ whole genome shotgun (WGS) entry which is preliminary data.</text>
</comment>